<reference evidence="12 13" key="1">
    <citation type="journal article" date="2012" name="Eukaryot. Cell">
        <title>Draft genome sequence of Wickerhamomyces ciferrii NRRL Y-1031 F-60-10.</title>
        <authorList>
            <person name="Schneider J."/>
            <person name="Andrea H."/>
            <person name="Blom J."/>
            <person name="Jaenicke S."/>
            <person name="Ruckert C."/>
            <person name="Schorsch C."/>
            <person name="Szczepanowski R."/>
            <person name="Farwick M."/>
            <person name="Goesmann A."/>
            <person name="Puhler A."/>
            <person name="Schaffer S."/>
            <person name="Tauch A."/>
            <person name="Kohler T."/>
            <person name="Brinkrolf K."/>
        </authorList>
    </citation>
    <scope>NUCLEOTIDE SEQUENCE [LARGE SCALE GENOMIC DNA]</scope>
    <source>
        <strain evidence="13">ATCC 14091 / BCRC 22168 / CBS 111 / JCM 3599 / NBRC 0793 / NRRL Y-1031 F-60-10</strain>
    </source>
</reference>
<evidence type="ECO:0000256" key="8">
    <source>
        <dbReference type="ARBA" id="ARBA00023136"/>
    </source>
</evidence>
<evidence type="ECO:0000256" key="11">
    <source>
        <dbReference type="SAM" id="MobiDB-lite"/>
    </source>
</evidence>
<dbReference type="AlphaFoldDB" id="K0KN21"/>
<dbReference type="PANTHER" id="PTHR45624:SF26">
    <property type="entry name" value="CARRIER PROTEIN, PUTATIVE (AFU_ORTHOLOGUE AFUA_1G07710)-RELATED"/>
    <property type="match status" value="1"/>
</dbReference>
<evidence type="ECO:0000256" key="7">
    <source>
        <dbReference type="ARBA" id="ARBA00023128"/>
    </source>
</evidence>
<sequence length="407" mass="46402">MSLENEFTGSSFENEFENTTAQPELSNKGSRLIGASTAGIRALMYQLTTIYLRTPPAKLFRPTRIDYMAITRLFVHGSMKQTTKRPYNFYKDSSIGVLTSAIKKFGWRFIPDTVLPPLVANSATGVVLYTSYLMSLQYYNGDKKNFLEDPLPIDTFRAGFVAGTFQSIAAAPIDAIYARSSANELLKGQHENLWKFGWKKLREVGVSGVFAGYSLSFLKESTGFAVYFCLFETIKNQGFRFARDSLINFRYYKEKVMSPFNFTMTKEEYIKQCENEKKFKFLKTSFVFLAGMTASFSLQMIQYPLTKIQSIHLSRLEAFDIYGSALPNGGKPQSRSRMLTIYYNTYLDTLEHVLFIQSNSKLSWYDWLYRGFRRHALTTIPATTIGLVVLESLRSKLAVEIEPLAPS</sequence>
<evidence type="ECO:0000256" key="1">
    <source>
        <dbReference type="ARBA" id="ARBA00004225"/>
    </source>
</evidence>
<accession>K0KN21</accession>
<dbReference type="PANTHER" id="PTHR45624">
    <property type="entry name" value="MITOCHONDRIAL BASIC AMINO ACIDS TRANSPORTER-RELATED"/>
    <property type="match status" value="1"/>
</dbReference>
<evidence type="ECO:0008006" key="14">
    <source>
        <dbReference type="Google" id="ProtNLM"/>
    </source>
</evidence>
<dbReference type="HOGENOM" id="CLU_034486_0_0_1"/>
<dbReference type="Proteomes" id="UP000009328">
    <property type="component" value="Unassembled WGS sequence"/>
</dbReference>
<dbReference type="GO" id="GO:0031966">
    <property type="term" value="C:mitochondrial membrane"/>
    <property type="evidence" value="ECO:0007669"/>
    <property type="project" value="UniProtKB-SubCell"/>
</dbReference>
<keyword evidence="3 10" id="KW-0813">Transport</keyword>
<evidence type="ECO:0000256" key="2">
    <source>
        <dbReference type="ARBA" id="ARBA00006375"/>
    </source>
</evidence>
<dbReference type="SUPFAM" id="SSF103506">
    <property type="entry name" value="Mitochondrial carrier"/>
    <property type="match status" value="1"/>
</dbReference>
<organism evidence="12 13">
    <name type="scientific">Wickerhamomyces ciferrii (strain ATCC 14091 / BCRC 22168 / CBS 111 / JCM 3599 / NBRC 0793 / NRRL Y-1031 F-60-10)</name>
    <name type="common">Yeast</name>
    <name type="synonym">Pichia ciferrii</name>
    <dbReference type="NCBI Taxonomy" id="1206466"/>
    <lineage>
        <taxon>Eukaryota</taxon>
        <taxon>Fungi</taxon>
        <taxon>Dikarya</taxon>
        <taxon>Ascomycota</taxon>
        <taxon>Saccharomycotina</taxon>
        <taxon>Saccharomycetes</taxon>
        <taxon>Phaffomycetales</taxon>
        <taxon>Wickerhamomycetaceae</taxon>
        <taxon>Wickerhamomyces</taxon>
    </lineage>
</organism>
<dbReference type="Gene3D" id="1.50.40.10">
    <property type="entry name" value="Mitochondrial carrier domain"/>
    <property type="match status" value="1"/>
</dbReference>
<evidence type="ECO:0000256" key="3">
    <source>
        <dbReference type="ARBA" id="ARBA00022448"/>
    </source>
</evidence>
<comment type="similarity">
    <text evidence="2 10">Belongs to the mitochondrial carrier (TC 2.A.29) family.</text>
</comment>
<comment type="caution">
    <text evidence="12">The sequence shown here is derived from an EMBL/GenBank/DDBJ whole genome shotgun (WGS) entry which is preliminary data.</text>
</comment>
<evidence type="ECO:0000256" key="6">
    <source>
        <dbReference type="ARBA" id="ARBA00022989"/>
    </source>
</evidence>
<evidence type="ECO:0000256" key="10">
    <source>
        <dbReference type="RuleBase" id="RU000488"/>
    </source>
</evidence>
<protein>
    <recommendedName>
        <fullName evidence="14">Mitochondrial carrier</fullName>
    </recommendedName>
</protein>
<dbReference type="InterPro" id="IPR023395">
    <property type="entry name" value="MCP_dom_sf"/>
</dbReference>
<gene>
    <name evidence="12" type="ORF">BN7_2072</name>
</gene>
<feature type="region of interest" description="Disordered" evidence="11">
    <location>
        <begin position="1"/>
        <end position="28"/>
    </location>
</feature>
<dbReference type="EMBL" id="CAIF01000048">
    <property type="protein sequence ID" value="CCH42528.1"/>
    <property type="molecule type" value="Genomic_DNA"/>
</dbReference>
<dbReference type="GO" id="GO:0022857">
    <property type="term" value="F:transmembrane transporter activity"/>
    <property type="evidence" value="ECO:0007669"/>
    <property type="project" value="TreeGrafter"/>
</dbReference>
<comment type="subcellular location">
    <subcellularLocation>
        <location evidence="1">Mitochondrion membrane</location>
        <topology evidence="1">Multi-pass membrane protein</topology>
    </subcellularLocation>
</comment>
<evidence type="ECO:0000313" key="12">
    <source>
        <dbReference type="EMBL" id="CCH42528.1"/>
    </source>
</evidence>
<keyword evidence="8 9" id="KW-0472">Membrane</keyword>
<keyword evidence="13" id="KW-1185">Reference proteome</keyword>
<evidence type="ECO:0000256" key="9">
    <source>
        <dbReference type="PROSITE-ProRule" id="PRU00282"/>
    </source>
</evidence>
<keyword evidence="4 9" id="KW-0812">Transmembrane</keyword>
<dbReference type="InParanoid" id="K0KN21"/>
<feature type="repeat" description="Solcar" evidence="9">
    <location>
        <begin position="150"/>
        <end position="237"/>
    </location>
</feature>
<evidence type="ECO:0000256" key="4">
    <source>
        <dbReference type="ARBA" id="ARBA00022692"/>
    </source>
</evidence>
<evidence type="ECO:0000256" key="5">
    <source>
        <dbReference type="ARBA" id="ARBA00022737"/>
    </source>
</evidence>
<dbReference type="PROSITE" id="PS50920">
    <property type="entry name" value="SOLCAR"/>
    <property type="match status" value="1"/>
</dbReference>
<name>K0KN21_WICCF</name>
<proteinExistence type="inferred from homology"/>
<dbReference type="eggNOG" id="ENOG502QWM5">
    <property type="taxonomic scope" value="Eukaryota"/>
</dbReference>
<keyword evidence="6" id="KW-1133">Transmembrane helix</keyword>
<dbReference type="InterPro" id="IPR018108">
    <property type="entry name" value="MCP_transmembrane"/>
</dbReference>
<dbReference type="STRING" id="1206466.K0KN21"/>
<dbReference type="InterPro" id="IPR050567">
    <property type="entry name" value="Mitochondrial_Carrier"/>
</dbReference>
<evidence type="ECO:0000313" key="13">
    <source>
        <dbReference type="Proteomes" id="UP000009328"/>
    </source>
</evidence>
<keyword evidence="5" id="KW-0677">Repeat</keyword>
<dbReference type="Pfam" id="PF00153">
    <property type="entry name" value="Mito_carr"/>
    <property type="match status" value="1"/>
</dbReference>
<keyword evidence="7" id="KW-0496">Mitochondrion</keyword>